<comment type="similarity">
    <text evidence="2 4">Belongs to the glycosyltransferase 8 family.</text>
</comment>
<dbReference type="Pfam" id="PF01501">
    <property type="entry name" value="Glyco_transf_8"/>
    <property type="match status" value="1"/>
</dbReference>
<evidence type="ECO:0000313" key="7">
    <source>
        <dbReference type="Proteomes" id="UP001140206"/>
    </source>
</evidence>
<evidence type="ECO:0000256" key="2">
    <source>
        <dbReference type="ARBA" id="ARBA00006351"/>
    </source>
</evidence>
<dbReference type="EMBL" id="JAMFTS010000004">
    <property type="protein sequence ID" value="KAJ4761500.1"/>
    <property type="molecule type" value="Genomic_DNA"/>
</dbReference>
<dbReference type="CDD" id="cd06429">
    <property type="entry name" value="GT8_like_1"/>
    <property type="match status" value="1"/>
</dbReference>
<keyword evidence="4" id="KW-0961">Cell wall biogenesis/degradation</keyword>
<dbReference type="InterPro" id="IPR029044">
    <property type="entry name" value="Nucleotide-diphossugar_trans"/>
</dbReference>
<accession>A0AAV8D0Z0</accession>
<keyword evidence="4" id="KW-0333">Golgi apparatus</keyword>
<comment type="pathway">
    <text evidence="1 4">Glycan metabolism; pectin biosynthesis.</text>
</comment>
<evidence type="ECO:0000256" key="4">
    <source>
        <dbReference type="RuleBase" id="RU362027"/>
    </source>
</evidence>
<comment type="subcellular location">
    <subcellularLocation>
        <location evidence="4">Golgi apparatus membrane</location>
        <topology evidence="4">Single-pass type II membrane protein</topology>
    </subcellularLocation>
</comment>
<dbReference type="EC" id="2.4.1.-" evidence="4"/>
<keyword evidence="4" id="KW-1133">Transmembrane helix</keyword>
<keyword evidence="3 4" id="KW-0328">Glycosyltransferase</keyword>
<proteinExistence type="inferred from homology"/>
<reference evidence="6" key="1">
    <citation type="submission" date="2022-08" db="EMBL/GenBank/DDBJ databases">
        <authorList>
            <person name="Marques A."/>
        </authorList>
    </citation>
    <scope>NUCLEOTIDE SEQUENCE</scope>
    <source>
        <strain evidence="6">RhyPub2mFocal</strain>
        <tissue evidence="6">Leaves</tissue>
    </source>
</reference>
<feature type="region of interest" description="Disordered" evidence="5">
    <location>
        <begin position="1"/>
        <end position="24"/>
    </location>
</feature>
<sequence length="501" mass="56760">MAGGRPTTTTTMSALGSTSTSTSTKHKHKQRVLLSLLATLVFLVAASVLLSTKTQTQPQPQPLLRLHLLRRQASDHAALVSAYAAYSRRLKIDASRQVRLFSSLASSLADLASRSDVDKEAKDRVKLARQLVSESKEAFDTQLKIHKLRDTIFSVHQHLHRARKLGDLSSRIAASSTPKSLHCLAMRLMEHRISHPQDAFPSTPASLASDLSLYHYAIFSDNIIAVSVVLNSVIRNAAHPSRHVFHVVTDPMYLPAMQVWFAKQPPTAGAHVDLHSTAEYTFLNASYSPVIRQIETGNQELSLLHYLRFYLPEIFPKLKRIILLEDDVVVQKDLAELWTVNLQGNVNGAVEMCFGGFRRYNRYLNFTNQMVKERFSPRACAWAYGVNVFDLQAWRTEQCTEQFHQYQQMNEDGLLWKPDTVLPAGLMTFYTTTKPLEKSWHVMGLGYNPSVSPEEIRKAAVLHFNGNMKPWLDVAMNQYKQLWTKYVDSDMEFLQLCNFGL</sequence>
<evidence type="ECO:0000256" key="1">
    <source>
        <dbReference type="ARBA" id="ARBA00004877"/>
    </source>
</evidence>
<dbReference type="GO" id="GO:0071555">
    <property type="term" value="P:cell wall organization"/>
    <property type="evidence" value="ECO:0007669"/>
    <property type="project" value="UniProtKB-KW"/>
</dbReference>
<feature type="transmembrane region" description="Helical" evidence="4">
    <location>
        <begin position="32"/>
        <end position="50"/>
    </location>
</feature>
<keyword evidence="7" id="KW-1185">Reference proteome</keyword>
<dbReference type="Gene3D" id="3.90.550.10">
    <property type="entry name" value="Spore Coat Polysaccharide Biosynthesis Protein SpsA, Chain A"/>
    <property type="match status" value="1"/>
</dbReference>
<feature type="compositionally biased region" description="Low complexity" evidence="5">
    <location>
        <begin position="7"/>
        <end position="23"/>
    </location>
</feature>
<keyword evidence="4" id="KW-0812">Transmembrane</keyword>
<dbReference type="GO" id="GO:0047262">
    <property type="term" value="F:polygalacturonate 4-alpha-galacturonosyltransferase activity"/>
    <property type="evidence" value="ECO:0007669"/>
    <property type="project" value="InterPro"/>
</dbReference>
<dbReference type="InterPro" id="IPR002495">
    <property type="entry name" value="Glyco_trans_8"/>
</dbReference>
<dbReference type="GO" id="GO:0000139">
    <property type="term" value="C:Golgi membrane"/>
    <property type="evidence" value="ECO:0007669"/>
    <property type="project" value="UniProtKB-SubCell"/>
</dbReference>
<evidence type="ECO:0000256" key="3">
    <source>
        <dbReference type="ARBA" id="ARBA00022676"/>
    </source>
</evidence>
<name>A0AAV8D0Z0_9POAL</name>
<evidence type="ECO:0000313" key="6">
    <source>
        <dbReference type="EMBL" id="KAJ4761500.1"/>
    </source>
</evidence>
<protein>
    <recommendedName>
        <fullName evidence="4">Hexosyltransferase</fullName>
        <ecNumber evidence="4">2.4.1.-</ecNumber>
    </recommendedName>
</protein>
<evidence type="ECO:0000256" key="5">
    <source>
        <dbReference type="SAM" id="MobiDB-lite"/>
    </source>
</evidence>
<dbReference type="InterPro" id="IPR029993">
    <property type="entry name" value="GAUT"/>
</dbReference>
<dbReference type="PANTHER" id="PTHR32116:SF61">
    <property type="entry name" value="GALACTURONOSYLTRANSFERASE 9-RELATED"/>
    <property type="match status" value="1"/>
</dbReference>
<dbReference type="PANTHER" id="PTHR32116">
    <property type="entry name" value="GALACTURONOSYLTRANSFERASE 4-RELATED"/>
    <property type="match status" value="1"/>
</dbReference>
<dbReference type="SUPFAM" id="SSF53448">
    <property type="entry name" value="Nucleotide-diphospho-sugar transferases"/>
    <property type="match status" value="1"/>
</dbReference>
<dbReference type="Proteomes" id="UP001140206">
    <property type="component" value="Chromosome 4"/>
</dbReference>
<keyword evidence="3 4" id="KW-0808">Transferase</keyword>
<organism evidence="6 7">
    <name type="scientific">Rhynchospora pubera</name>
    <dbReference type="NCBI Taxonomy" id="906938"/>
    <lineage>
        <taxon>Eukaryota</taxon>
        <taxon>Viridiplantae</taxon>
        <taxon>Streptophyta</taxon>
        <taxon>Embryophyta</taxon>
        <taxon>Tracheophyta</taxon>
        <taxon>Spermatophyta</taxon>
        <taxon>Magnoliopsida</taxon>
        <taxon>Liliopsida</taxon>
        <taxon>Poales</taxon>
        <taxon>Cyperaceae</taxon>
        <taxon>Cyperoideae</taxon>
        <taxon>Rhynchosporeae</taxon>
        <taxon>Rhynchospora</taxon>
    </lineage>
</organism>
<comment type="caution">
    <text evidence="6">The sequence shown here is derived from an EMBL/GenBank/DDBJ whole genome shotgun (WGS) entry which is preliminary data.</text>
</comment>
<gene>
    <name evidence="6" type="ORF">LUZ62_071875</name>
</gene>
<dbReference type="AlphaFoldDB" id="A0AAV8D0Z0"/>
<keyword evidence="4" id="KW-0472">Membrane</keyword>